<evidence type="ECO:0000313" key="1">
    <source>
        <dbReference type="EMBL" id="RUO72727.1"/>
    </source>
</evidence>
<organism evidence="1 2">
    <name type="scientific">Pseudidiomarina sediminum</name>
    <dbReference type="NCBI Taxonomy" id="431675"/>
    <lineage>
        <taxon>Bacteria</taxon>
        <taxon>Pseudomonadati</taxon>
        <taxon>Pseudomonadota</taxon>
        <taxon>Gammaproteobacteria</taxon>
        <taxon>Alteromonadales</taxon>
        <taxon>Idiomarinaceae</taxon>
        <taxon>Pseudidiomarina</taxon>
    </lineage>
</organism>
<dbReference type="InterPro" id="IPR008886">
    <property type="entry name" value="UPF0227/Esterase_YqiA"/>
</dbReference>
<name>A0A432Z4C1_9GAMM</name>
<reference evidence="2" key="1">
    <citation type="journal article" date="2018" name="Front. Microbiol.">
        <title>Genome-Based Analysis Reveals the Taxonomy and Diversity of the Family Idiomarinaceae.</title>
        <authorList>
            <person name="Liu Y."/>
            <person name="Lai Q."/>
            <person name="Shao Z."/>
        </authorList>
    </citation>
    <scope>NUCLEOTIDE SEQUENCE [LARGE SCALE GENOMIC DNA]</scope>
    <source>
        <strain evidence="2">c121</strain>
    </source>
</reference>
<dbReference type="PANTHER" id="PTHR35602">
    <property type="entry name" value="ESTERASE YQIA-RELATED"/>
    <property type="match status" value="1"/>
</dbReference>
<dbReference type="Proteomes" id="UP000287022">
    <property type="component" value="Unassembled WGS sequence"/>
</dbReference>
<dbReference type="InterPro" id="IPR029058">
    <property type="entry name" value="AB_hydrolase_fold"/>
</dbReference>
<dbReference type="EMBL" id="PIQE01000002">
    <property type="protein sequence ID" value="RUO72727.1"/>
    <property type="molecule type" value="Genomic_DNA"/>
</dbReference>
<dbReference type="AlphaFoldDB" id="A0A432Z4C1"/>
<evidence type="ECO:0000313" key="2">
    <source>
        <dbReference type="Proteomes" id="UP000287022"/>
    </source>
</evidence>
<proteinExistence type="predicted"/>
<accession>A0A432Z4C1</accession>
<dbReference type="PANTHER" id="PTHR35602:SF3">
    <property type="entry name" value="ESTERASE YQIA"/>
    <property type="match status" value="1"/>
</dbReference>
<comment type="caution">
    <text evidence="1">The sequence shown here is derived from an EMBL/GenBank/DDBJ whole genome shotgun (WGS) entry which is preliminary data.</text>
</comment>
<dbReference type="SUPFAM" id="SSF53474">
    <property type="entry name" value="alpha/beta-Hydrolases"/>
    <property type="match status" value="1"/>
</dbReference>
<gene>
    <name evidence="1" type="ORF">CWI80_07870</name>
</gene>
<keyword evidence="2" id="KW-1185">Reference proteome</keyword>
<dbReference type="Pfam" id="PF05728">
    <property type="entry name" value="UPF0227"/>
    <property type="match status" value="1"/>
</dbReference>
<dbReference type="Gene3D" id="3.40.50.1820">
    <property type="entry name" value="alpha/beta hydrolase"/>
    <property type="match status" value="1"/>
</dbReference>
<dbReference type="STRING" id="1122124.GCA_000423165_01575"/>
<protein>
    <submittedName>
        <fullName evidence="1">Esterase</fullName>
    </submittedName>
</protein>
<sequence length="198" mass="21968">MILFIHGFGSNGFGSKAQAMRRYCEQHDIRFLAPSLPVIPALALQTLEELIEQLSAIIAPQPLCLMGSSLGGFYAHTLAVKYDLPVVLINPSMHAGTSLRRALGQAVNYYDDSPYEWRESYVETLESIEPKYPSPLTADKCWLLAQTGDELLDYNEAVNALPHARQTIERDGDHGFVGFERYLGEIVAFFRDASDAAA</sequence>